<feature type="signal peptide" evidence="7">
    <location>
        <begin position="1"/>
        <end position="24"/>
    </location>
</feature>
<keyword evidence="7" id="KW-0732">Signal</keyword>
<dbReference type="Proteomes" id="UP000019118">
    <property type="component" value="Unassembled WGS sequence"/>
</dbReference>
<dbReference type="InterPro" id="IPR001839">
    <property type="entry name" value="TGF-b_C"/>
</dbReference>
<accession>A0AAR5PWW6</accession>
<comment type="subcellular location">
    <subcellularLocation>
        <location evidence="1">Secreted</location>
    </subcellularLocation>
</comment>
<keyword evidence="5" id="KW-1015">Disulfide bond</keyword>
<name>A0AAR5PWW6_DENPD</name>
<evidence type="ECO:0000256" key="6">
    <source>
        <dbReference type="RuleBase" id="RU000354"/>
    </source>
</evidence>
<dbReference type="RefSeq" id="XP_019765499.1">
    <property type="nucleotide sequence ID" value="XM_019909940.2"/>
</dbReference>
<organism evidence="9 10">
    <name type="scientific">Dendroctonus ponderosae</name>
    <name type="common">Mountain pine beetle</name>
    <dbReference type="NCBI Taxonomy" id="77166"/>
    <lineage>
        <taxon>Eukaryota</taxon>
        <taxon>Metazoa</taxon>
        <taxon>Ecdysozoa</taxon>
        <taxon>Arthropoda</taxon>
        <taxon>Hexapoda</taxon>
        <taxon>Insecta</taxon>
        <taxon>Pterygota</taxon>
        <taxon>Neoptera</taxon>
        <taxon>Endopterygota</taxon>
        <taxon>Coleoptera</taxon>
        <taxon>Polyphaga</taxon>
        <taxon>Cucujiformia</taxon>
        <taxon>Curculionidae</taxon>
        <taxon>Scolytinae</taxon>
        <taxon>Dendroctonus</taxon>
    </lineage>
</organism>
<feature type="domain" description="TGF-beta family profile" evidence="8">
    <location>
        <begin position="202"/>
        <end position="339"/>
    </location>
</feature>
<dbReference type="PANTHER" id="PTHR11848:SF119">
    <property type="entry name" value="TGF-BETA FAMILY PROFILE DOMAIN-CONTAINING PROTEIN"/>
    <property type="match status" value="1"/>
</dbReference>
<evidence type="ECO:0000256" key="4">
    <source>
        <dbReference type="ARBA" id="ARBA00023030"/>
    </source>
</evidence>
<evidence type="ECO:0000256" key="3">
    <source>
        <dbReference type="ARBA" id="ARBA00022525"/>
    </source>
</evidence>
<dbReference type="Pfam" id="PF00019">
    <property type="entry name" value="TGF_beta"/>
    <property type="match status" value="1"/>
</dbReference>
<evidence type="ECO:0000256" key="5">
    <source>
        <dbReference type="ARBA" id="ARBA00023157"/>
    </source>
</evidence>
<dbReference type="EnsemblMetazoa" id="XM_019909939.1">
    <property type="protein sequence ID" value="XP_019765498.1"/>
    <property type="gene ID" value="LOC109541166"/>
</dbReference>
<dbReference type="GO" id="GO:0005615">
    <property type="term" value="C:extracellular space"/>
    <property type="evidence" value="ECO:0007669"/>
    <property type="project" value="TreeGrafter"/>
</dbReference>
<dbReference type="SMART" id="SM00204">
    <property type="entry name" value="TGFB"/>
    <property type="match status" value="1"/>
</dbReference>
<comment type="similarity">
    <text evidence="2 6">Belongs to the TGF-beta family.</text>
</comment>
<dbReference type="PROSITE" id="PS00250">
    <property type="entry name" value="TGF_BETA_1"/>
    <property type="match status" value="1"/>
</dbReference>
<dbReference type="GO" id="GO:0008083">
    <property type="term" value="F:growth factor activity"/>
    <property type="evidence" value="ECO:0007669"/>
    <property type="project" value="UniProtKB-KW"/>
</dbReference>
<feature type="chain" id="PRO_5044712648" description="TGF-beta family profile domain-containing protein" evidence="7">
    <location>
        <begin position="25"/>
        <end position="339"/>
    </location>
</feature>
<evidence type="ECO:0000313" key="10">
    <source>
        <dbReference type="Proteomes" id="UP000019118"/>
    </source>
</evidence>
<dbReference type="KEGG" id="dpa:109541166"/>
<keyword evidence="10" id="KW-1185">Reference proteome</keyword>
<reference evidence="9" key="2">
    <citation type="submission" date="2024-08" db="UniProtKB">
        <authorList>
            <consortium name="EnsemblMetazoa"/>
        </authorList>
    </citation>
    <scope>IDENTIFICATION</scope>
</reference>
<keyword evidence="4 6" id="KW-0339">Growth factor</keyword>
<dbReference type="InterPro" id="IPR029034">
    <property type="entry name" value="Cystine-knot_cytokine"/>
</dbReference>
<dbReference type="InterPro" id="IPR015615">
    <property type="entry name" value="TGF-beta-rel"/>
</dbReference>
<keyword evidence="3" id="KW-0964">Secreted</keyword>
<dbReference type="InterPro" id="IPR017948">
    <property type="entry name" value="TGFb_CS"/>
</dbReference>
<dbReference type="AlphaFoldDB" id="A0AAR5PWW6"/>
<proteinExistence type="inferred from homology"/>
<sequence length="339" mass="38177">MGYYFGSKKAAWTFFVIVYTSVSAATPTNTLLTDLGLVLPDNAKINISLEEYTTMVKKYLSKKNDTFEPVPDLRVYKLDTFLKQGTKRRPLKMAFPVPLSSGVIESAALRLLVPPQHSNSDIVKIHVSQILGARRTRLLGEETLYLSRNLTKWCEVDVTTAVASWLSGHRNLGLEIMCIGCNNNLIPKEAAITALIHKSHRRIKRSLSKGITDCSTRHHNGKGKKKCCRHEMNVTFTKLGFREMKNIIEPKAFEAGYCQGLCPPNYNLATNHSRIQGLMHQLDKRNAKLLKHRTELVPKTCCAPSKLGDLEILIVDSEDSTKLKMETWQNMRVLECACS</sequence>
<dbReference type="RefSeq" id="XP_019765498.1">
    <property type="nucleotide sequence ID" value="XM_019909939.2"/>
</dbReference>
<dbReference type="GeneID" id="109541166"/>
<dbReference type="Gene3D" id="2.60.120.970">
    <property type="match status" value="1"/>
</dbReference>
<evidence type="ECO:0000313" key="9">
    <source>
        <dbReference type="EnsemblMetazoa" id="XP_019765499.1"/>
    </source>
</evidence>
<evidence type="ECO:0000256" key="1">
    <source>
        <dbReference type="ARBA" id="ARBA00004613"/>
    </source>
</evidence>
<dbReference type="SUPFAM" id="SSF57501">
    <property type="entry name" value="Cystine-knot cytokines"/>
    <property type="match status" value="1"/>
</dbReference>
<dbReference type="EnsemblMetazoa" id="XM_019909940.1">
    <property type="protein sequence ID" value="XP_019765499.1"/>
    <property type="gene ID" value="LOC109541166"/>
</dbReference>
<dbReference type="Gene3D" id="2.10.90.10">
    <property type="entry name" value="Cystine-knot cytokines"/>
    <property type="match status" value="1"/>
</dbReference>
<dbReference type="PANTHER" id="PTHR11848">
    <property type="entry name" value="TGF-BETA FAMILY"/>
    <property type="match status" value="1"/>
</dbReference>
<dbReference type="CTD" id="43804"/>
<evidence type="ECO:0000256" key="7">
    <source>
        <dbReference type="SAM" id="SignalP"/>
    </source>
</evidence>
<dbReference type="GO" id="GO:0005125">
    <property type="term" value="F:cytokine activity"/>
    <property type="evidence" value="ECO:0007669"/>
    <property type="project" value="TreeGrafter"/>
</dbReference>
<reference evidence="10" key="1">
    <citation type="journal article" date="2013" name="Genome Biol.">
        <title>Draft genome of the mountain pine beetle, Dendroctonus ponderosae Hopkins, a major forest pest.</title>
        <authorList>
            <person name="Keeling C.I."/>
            <person name="Yuen M.M."/>
            <person name="Liao N.Y."/>
            <person name="Docking T.R."/>
            <person name="Chan S.K."/>
            <person name="Taylor G.A."/>
            <person name="Palmquist D.L."/>
            <person name="Jackman S.D."/>
            <person name="Nguyen A."/>
            <person name="Li M."/>
            <person name="Henderson H."/>
            <person name="Janes J.K."/>
            <person name="Zhao Y."/>
            <person name="Pandoh P."/>
            <person name="Moore R."/>
            <person name="Sperling F.A."/>
            <person name="Huber D.P."/>
            <person name="Birol I."/>
            <person name="Jones S.J."/>
            <person name="Bohlmann J."/>
        </authorList>
    </citation>
    <scope>NUCLEOTIDE SEQUENCE</scope>
</reference>
<evidence type="ECO:0000256" key="2">
    <source>
        <dbReference type="ARBA" id="ARBA00006656"/>
    </source>
</evidence>
<evidence type="ECO:0000259" key="8">
    <source>
        <dbReference type="PROSITE" id="PS51362"/>
    </source>
</evidence>
<protein>
    <recommendedName>
        <fullName evidence="8">TGF-beta family profile domain-containing protein</fullName>
    </recommendedName>
</protein>
<dbReference type="PROSITE" id="PS51362">
    <property type="entry name" value="TGF_BETA_2"/>
    <property type="match status" value="1"/>
</dbReference>